<feature type="transmembrane region" description="Helical" evidence="2">
    <location>
        <begin position="64"/>
        <end position="87"/>
    </location>
</feature>
<evidence type="ECO:0000256" key="1">
    <source>
        <dbReference type="SAM" id="MobiDB-lite"/>
    </source>
</evidence>
<dbReference type="EMBL" id="MCOG01000075">
    <property type="protein sequence ID" value="ORY56020.1"/>
    <property type="molecule type" value="Genomic_DNA"/>
</dbReference>
<keyword evidence="2" id="KW-1133">Transmembrane helix</keyword>
<name>A0A1Y2D9T6_9FUNG</name>
<dbReference type="AlphaFoldDB" id="A0A1Y2D9T6"/>
<comment type="caution">
    <text evidence="3">The sequence shown here is derived from an EMBL/GenBank/DDBJ whole genome shotgun (WGS) entry which is preliminary data.</text>
</comment>
<feature type="transmembrane region" description="Helical" evidence="2">
    <location>
        <begin position="230"/>
        <end position="256"/>
    </location>
</feature>
<keyword evidence="2" id="KW-0812">Transmembrane</keyword>
<feature type="transmembrane region" description="Helical" evidence="2">
    <location>
        <begin position="188"/>
        <end position="210"/>
    </location>
</feature>
<feature type="region of interest" description="Disordered" evidence="1">
    <location>
        <begin position="444"/>
        <end position="464"/>
    </location>
</feature>
<evidence type="ECO:0000313" key="4">
    <source>
        <dbReference type="Proteomes" id="UP000193920"/>
    </source>
</evidence>
<evidence type="ECO:0000313" key="3">
    <source>
        <dbReference type="EMBL" id="ORY56020.1"/>
    </source>
</evidence>
<keyword evidence="4" id="KW-1185">Reference proteome</keyword>
<protein>
    <submittedName>
        <fullName evidence="3">Uncharacterized protein</fullName>
    </submittedName>
</protein>
<keyword evidence="2" id="KW-0472">Membrane</keyword>
<organism evidence="3 4">
    <name type="scientific">Neocallimastix californiae</name>
    <dbReference type="NCBI Taxonomy" id="1754190"/>
    <lineage>
        <taxon>Eukaryota</taxon>
        <taxon>Fungi</taxon>
        <taxon>Fungi incertae sedis</taxon>
        <taxon>Chytridiomycota</taxon>
        <taxon>Chytridiomycota incertae sedis</taxon>
        <taxon>Neocallimastigomycetes</taxon>
        <taxon>Neocallimastigales</taxon>
        <taxon>Neocallimastigaceae</taxon>
        <taxon>Neocallimastix</taxon>
    </lineage>
</organism>
<evidence type="ECO:0000256" key="2">
    <source>
        <dbReference type="SAM" id="Phobius"/>
    </source>
</evidence>
<feature type="transmembrane region" description="Helical" evidence="2">
    <location>
        <begin position="282"/>
        <end position="308"/>
    </location>
</feature>
<dbReference type="STRING" id="1754190.A0A1Y2D9T6"/>
<gene>
    <name evidence="3" type="ORF">LY90DRAFT_669520</name>
</gene>
<accession>A0A1Y2D9T6</accession>
<sequence>MLTPEDIANKIETEGHYFIETNRSNAGYIRWLTSKGTNMTCYLNYLNSLDKEGELNNKIDTIRVIIYSIHCPFQFLFFYWTLLIFILHRFNFKKPVMKIILAHFILRSLGDIADKLGNLFPRYYANTFNESTKSYECRIDSTTPEMHPFRWVLTRQIGILLWFTGEICADWYPLLRTKAVVKNKSIRLVYCACAIFNISKFSIIICHFCVPPTALYDKDGVYRKKHMNEFYFYYWVIHLIIIYSSVLYDISVYYVLKKNVFKITNSNYGFLKKFKTISEYRILISSLVNMFFLPIVSITIIAKFYYLIIDNYQDLNFSFDEIRVSVANIPYYMIFIDQIFLLHSKHAQSSAENYNKSGGNLTSMNKSNLGVKLSNKYLYTSINDSNTLLNHNRSPSGFSYYSQNSGSGNFKGILSNNSNFNPLSEKNKGNLFFNANPTTKMSFGTNSMNDINMGESNNKSSKSKKNLNYYDSYTGYNNSQTNSWNILK</sequence>
<dbReference type="Proteomes" id="UP000193920">
    <property type="component" value="Unassembled WGS sequence"/>
</dbReference>
<reference evidence="3 4" key="1">
    <citation type="submission" date="2016-08" db="EMBL/GenBank/DDBJ databases">
        <title>A Parts List for Fungal Cellulosomes Revealed by Comparative Genomics.</title>
        <authorList>
            <consortium name="DOE Joint Genome Institute"/>
            <person name="Haitjema C.H."/>
            <person name="Gilmore S.P."/>
            <person name="Henske J.K."/>
            <person name="Solomon K.V."/>
            <person name="De Groot R."/>
            <person name="Kuo A."/>
            <person name="Mondo S.J."/>
            <person name="Salamov A.A."/>
            <person name="Labutti K."/>
            <person name="Zhao Z."/>
            <person name="Chiniquy J."/>
            <person name="Barry K."/>
            <person name="Brewer H.M."/>
            <person name="Purvine S.O."/>
            <person name="Wright A.T."/>
            <person name="Boxma B."/>
            <person name="Van Alen T."/>
            <person name="Hackstein J.H."/>
            <person name="Baker S.E."/>
            <person name="Grigoriev I.V."/>
            <person name="O'Malley M.A."/>
        </authorList>
    </citation>
    <scope>NUCLEOTIDE SEQUENCE [LARGE SCALE GENOMIC DNA]</scope>
    <source>
        <strain evidence="3 4">G1</strain>
    </source>
</reference>
<proteinExistence type="predicted"/>